<dbReference type="AlphaFoldDB" id="E1WZD0"/>
<evidence type="ECO:0000256" key="2">
    <source>
        <dbReference type="ARBA" id="ARBA00023235"/>
    </source>
</evidence>
<dbReference type="SUPFAM" id="SSF55174">
    <property type="entry name" value="Alpha-L RNA-binding motif"/>
    <property type="match status" value="1"/>
</dbReference>
<organism evidence="5 6">
    <name type="scientific">Halobacteriovorax marinus (strain ATCC BAA-682 / DSM 15412 / SJ)</name>
    <name type="common">Bacteriovorax marinus</name>
    <dbReference type="NCBI Taxonomy" id="862908"/>
    <lineage>
        <taxon>Bacteria</taxon>
        <taxon>Pseudomonadati</taxon>
        <taxon>Bdellovibrionota</taxon>
        <taxon>Bacteriovoracia</taxon>
        <taxon>Bacteriovoracales</taxon>
        <taxon>Halobacteriovoraceae</taxon>
        <taxon>Halobacteriovorax</taxon>
    </lineage>
</organism>
<dbReference type="SUPFAM" id="SSF55120">
    <property type="entry name" value="Pseudouridine synthase"/>
    <property type="match status" value="1"/>
</dbReference>
<dbReference type="GO" id="GO:0009982">
    <property type="term" value="F:pseudouridine synthase activity"/>
    <property type="evidence" value="ECO:0007669"/>
    <property type="project" value="InterPro"/>
</dbReference>
<dbReference type="InterPro" id="IPR020103">
    <property type="entry name" value="PsdUridine_synth_cat_dom_sf"/>
</dbReference>
<dbReference type="PANTHER" id="PTHR21600">
    <property type="entry name" value="MITOCHONDRIAL RNA PSEUDOURIDINE SYNTHASE"/>
    <property type="match status" value="1"/>
</dbReference>
<dbReference type="InterPro" id="IPR006145">
    <property type="entry name" value="PsdUridine_synth_RsuA/RluA"/>
</dbReference>
<dbReference type="Gene3D" id="3.10.290.10">
    <property type="entry name" value="RNA-binding S4 domain"/>
    <property type="match status" value="1"/>
</dbReference>
<comment type="similarity">
    <text evidence="1">Belongs to the pseudouridine synthase RluA family.</text>
</comment>
<dbReference type="STRING" id="862908.BMS_3057"/>
<keyword evidence="2" id="KW-0413">Isomerase</keyword>
<proteinExistence type="inferred from homology"/>
<dbReference type="GO" id="GO:0140098">
    <property type="term" value="F:catalytic activity, acting on RNA"/>
    <property type="evidence" value="ECO:0007669"/>
    <property type="project" value="UniProtKB-ARBA"/>
</dbReference>
<dbReference type="Pfam" id="PF00849">
    <property type="entry name" value="PseudoU_synth_2"/>
    <property type="match status" value="1"/>
</dbReference>
<sequence length="333" mass="38792">MRLDQYLQIYLASWSREQVKKKIAGGDILIKGRPGKHRPSTKIYTRDIITLVTVKTEHEDEYWNGELLELELKPSIIFEDDELIIISKPPYMSTHPTGKHLFNCATVYFESLYKKTVHSIHRLDRETSGVLMLAKTPKCAQSMTDCFEKDLVRKCYFFIAYNKSWNGEQSFEDNHRLGASEEGLKRVYINHFPKESSEGKSARTLFRVIHSEGDYVLGLAFPITGRQHQIRVHAMINGLPLVGDKLYLGNFKMFQRFKDNIATKEDHDLMEISRHALHAIALRAPYKGEEKVFSSHIPKDLQEWITTNMTIDLNHLQEQLEEEIQNYFNKESR</sequence>
<dbReference type="EMBL" id="FQ312005">
    <property type="protein sequence ID" value="CBW27818.1"/>
    <property type="molecule type" value="Genomic_DNA"/>
</dbReference>
<dbReference type="PATRIC" id="fig|862908.3.peg.2925"/>
<name>E1WZD0_HALMS</name>
<dbReference type="CDD" id="cd02869">
    <property type="entry name" value="PseudoU_synth_RluA_like"/>
    <property type="match status" value="1"/>
</dbReference>
<dbReference type="HOGENOM" id="CLU_016902_4_4_7"/>
<reference evidence="6" key="1">
    <citation type="journal article" date="2013" name="ISME J.">
        <title>A small predatory core genome in the divergent marine Bacteriovorax marinus SJ and the terrestrial Bdellovibrio bacteriovorus.</title>
        <authorList>
            <person name="Crossman L.C."/>
            <person name="Chen H."/>
            <person name="Cerdeno-Tarraga A.M."/>
            <person name="Brooks K."/>
            <person name="Quail M.A."/>
            <person name="Pineiro S.A."/>
            <person name="Hobley L."/>
            <person name="Sockett R.E."/>
            <person name="Bentley S.D."/>
            <person name="Parkhill J."/>
            <person name="Williams H.N."/>
            <person name="Stine O.C."/>
        </authorList>
    </citation>
    <scope>NUCLEOTIDE SEQUENCE [LARGE SCALE GENOMIC DNA]</scope>
    <source>
        <strain evidence="6">ATCC BAA-682 / DSM 15412 / SJ</strain>
    </source>
</reference>
<dbReference type="InterPro" id="IPR036986">
    <property type="entry name" value="S4_RNA-bd_sf"/>
</dbReference>
<evidence type="ECO:0000256" key="1">
    <source>
        <dbReference type="ARBA" id="ARBA00010876"/>
    </source>
</evidence>
<keyword evidence="3" id="KW-0694">RNA-binding</keyword>
<dbReference type="PROSITE" id="PS01129">
    <property type="entry name" value="PSI_RLU"/>
    <property type="match status" value="1"/>
</dbReference>
<evidence type="ECO:0000259" key="4">
    <source>
        <dbReference type="Pfam" id="PF00849"/>
    </source>
</evidence>
<evidence type="ECO:0000313" key="5">
    <source>
        <dbReference type="EMBL" id="CBW27818.1"/>
    </source>
</evidence>
<dbReference type="KEGG" id="bmx:BMS_3057"/>
<evidence type="ECO:0000313" key="6">
    <source>
        <dbReference type="Proteomes" id="UP000008963"/>
    </source>
</evidence>
<protein>
    <submittedName>
        <fullName evidence="5">Ribosomal large subunit pseudouridine synthase D</fullName>
    </submittedName>
</protein>
<dbReference type="Proteomes" id="UP000008963">
    <property type="component" value="Chromosome"/>
</dbReference>
<dbReference type="PROSITE" id="PS50889">
    <property type="entry name" value="S4"/>
    <property type="match status" value="1"/>
</dbReference>
<dbReference type="GO" id="GO:0003723">
    <property type="term" value="F:RNA binding"/>
    <property type="evidence" value="ECO:0007669"/>
    <property type="project" value="UniProtKB-KW"/>
</dbReference>
<dbReference type="GO" id="GO:0000455">
    <property type="term" value="P:enzyme-directed rRNA pseudouridine synthesis"/>
    <property type="evidence" value="ECO:0007669"/>
    <property type="project" value="TreeGrafter"/>
</dbReference>
<keyword evidence="6" id="KW-1185">Reference proteome</keyword>
<evidence type="ECO:0000256" key="3">
    <source>
        <dbReference type="PROSITE-ProRule" id="PRU00182"/>
    </source>
</evidence>
<dbReference type="PANTHER" id="PTHR21600:SF87">
    <property type="entry name" value="RNA PSEUDOURIDYLATE SYNTHASE DOMAIN-CONTAINING PROTEIN 1"/>
    <property type="match status" value="1"/>
</dbReference>
<gene>
    <name evidence="5" type="ordered locus">BMS_3057</name>
</gene>
<dbReference type="InterPro" id="IPR006224">
    <property type="entry name" value="PsdUridine_synth_RluA-like_CS"/>
</dbReference>
<feature type="domain" description="Pseudouridine synthase RsuA/RluA-like" evidence="4">
    <location>
        <begin position="83"/>
        <end position="234"/>
    </location>
</feature>
<dbReference type="eggNOG" id="COG0564">
    <property type="taxonomic scope" value="Bacteria"/>
</dbReference>
<accession>E1WZD0</accession>
<dbReference type="InterPro" id="IPR050188">
    <property type="entry name" value="RluA_PseudoU_synthase"/>
</dbReference>
<dbReference type="Gene3D" id="3.30.2350.10">
    <property type="entry name" value="Pseudouridine synthase"/>
    <property type="match status" value="1"/>
</dbReference>